<dbReference type="PROSITE" id="PS51257">
    <property type="entry name" value="PROKAR_LIPOPROTEIN"/>
    <property type="match status" value="1"/>
</dbReference>
<proteinExistence type="predicted"/>
<protein>
    <recommendedName>
        <fullName evidence="4">Integral membrane protein</fullName>
    </recommendedName>
</protein>
<feature type="transmembrane region" description="Helical" evidence="1">
    <location>
        <begin position="47"/>
        <end position="65"/>
    </location>
</feature>
<feature type="transmembrane region" description="Helical" evidence="1">
    <location>
        <begin position="102"/>
        <end position="120"/>
    </location>
</feature>
<accession>A0ABU4DJH5</accession>
<dbReference type="Proteomes" id="UP001185779">
    <property type="component" value="Unassembled WGS sequence"/>
</dbReference>
<comment type="caution">
    <text evidence="2">The sequence shown here is derived from an EMBL/GenBank/DDBJ whole genome shotgun (WGS) entry which is preliminary data.</text>
</comment>
<gene>
    <name evidence="2" type="ORF">R3P94_21765</name>
</gene>
<dbReference type="EMBL" id="JAWLKI010000038">
    <property type="protein sequence ID" value="MDV6309898.1"/>
    <property type="molecule type" value="Genomic_DNA"/>
</dbReference>
<evidence type="ECO:0000313" key="2">
    <source>
        <dbReference type="EMBL" id="MDV6309898.1"/>
    </source>
</evidence>
<reference evidence="2 3" key="1">
    <citation type="submission" date="2023-10" db="EMBL/GenBank/DDBJ databases">
        <title>Development of a sustainable strategy for remediation of hydrocarbon-contaminated territories based on the waste exchange concept.</title>
        <authorList>
            <person name="Krivoruchko A."/>
        </authorList>
    </citation>
    <scope>NUCLEOTIDE SEQUENCE [LARGE SCALE GENOMIC DNA]</scope>
    <source>
        <strain evidence="2 3">IEGM 1266</strain>
    </source>
</reference>
<name>A0ABU4DJH5_9ACTN</name>
<feature type="transmembrane region" description="Helical" evidence="1">
    <location>
        <begin position="77"/>
        <end position="96"/>
    </location>
</feature>
<keyword evidence="1" id="KW-1133">Transmembrane helix</keyword>
<sequence>MIGARLQAAVLGAGQVAVGCVYAGPEAWVRRPLEPGQVSAVVWIESFGPLWCIGFVVTGVWLLVAMARRKGFVHAHIGSAAMWAFFSGCVLISALLSEPPAPVVAGCMAGILALVSIAIARGDAERGVR</sequence>
<evidence type="ECO:0008006" key="4">
    <source>
        <dbReference type="Google" id="ProtNLM"/>
    </source>
</evidence>
<keyword evidence="3" id="KW-1185">Reference proteome</keyword>
<evidence type="ECO:0000313" key="3">
    <source>
        <dbReference type="Proteomes" id="UP001185779"/>
    </source>
</evidence>
<evidence type="ECO:0000256" key="1">
    <source>
        <dbReference type="SAM" id="Phobius"/>
    </source>
</evidence>
<dbReference type="RefSeq" id="WP_317505609.1">
    <property type="nucleotide sequence ID" value="NZ_JAWLKI010000038.1"/>
</dbReference>
<organism evidence="2 3">
    <name type="scientific">Gordonia amicalis</name>
    <dbReference type="NCBI Taxonomy" id="89053"/>
    <lineage>
        <taxon>Bacteria</taxon>
        <taxon>Bacillati</taxon>
        <taxon>Actinomycetota</taxon>
        <taxon>Actinomycetes</taxon>
        <taxon>Mycobacteriales</taxon>
        <taxon>Gordoniaceae</taxon>
        <taxon>Gordonia</taxon>
    </lineage>
</organism>
<keyword evidence="1" id="KW-0812">Transmembrane</keyword>
<keyword evidence="1" id="KW-0472">Membrane</keyword>